<dbReference type="Proteomes" id="UP000256485">
    <property type="component" value="Unassembled WGS sequence"/>
</dbReference>
<dbReference type="GO" id="GO:0009244">
    <property type="term" value="P:lipopolysaccharide core region biosynthetic process"/>
    <property type="evidence" value="ECO:0007669"/>
    <property type="project" value="TreeGrafter"/>
</dbReference>
<organism evidence="3 4">
    <name type="scientific">Thermasporomyces composti</name>
    <dbReference type="NCBI Taxonomy" id="696763"/>
    <lineage>
        <taxon>Bacteria</taxon>
        <taxon>Bacillati</taxon>
        <taxon>Actinomycetota</taxon>
        <taxon>Actinomycetes</taxon>
        <taxon>Propionibacteriales</taxon>
        <taxon>Nocardioidaceae</taxon>
        <taxon>Thermasporomyces</taxon>
    </lineage>
</organism>
<dbReference type="AlphaFoldDB" id="A0A3D9V6E8"/>
<gene>
    <name evidence="3" type="ORF">DFJ64_2351</name>
</gene>
<dbReference type="InterPro" id="IPR051199">
    <property type="entry name" value="LPS_LOS_Heptosyltrfase"/>
</dbReference>
<dbReference type="GO" id="GO:0008713">
    <property type="term" value="F:ADP-heptose-lipopolysaccharide heptosyltransferase activity"/>
    <property type="evidence" value="ECO:0007669"/>
    <property type="project" value="TreeGrafter"/>
</dbReference>
<evidence type="ECO:0000256" key="1">
    <source>
        <dbReference type="ARBA" id="ARBA00022676"/>
    </source>
</evidence>
<dbReference type="GO" id="GO:0005829">
    <property type="term" value="C:cytosol"/>
    <property type="evidence" value="ECO:0007669"/>
    <property type="project" value="TreeGrafter"/>
</dbReference>
<dbReference type="InterPro" id="IPR002201">
    <property type="entry name" value="Glyco_trans_9"/>
</dbReference>
<keyword evidence="4" id="KW-1185">Reference proteome</keyword>
<dbReference type="EMBL" id="QTUC01000001">
    <property type="protein sequence ID" value="REF36916.1"/>
    <property type="molecule type" value="Genomic_DNA"/>
</dbReference>
<keyword evidence="1" id="KW-0328">Glycosyltransferase</keyword>
<sequence>MALSRRTIVVLRALGLGDLLTAVPAVRALRRAYPDDRLVLATPAALAAVVSLVGGVDDIAPTTHPASVPWREAPPDLAVNLHGMGPQSIRGLLALTPRRLLSHAHPDFPDVDGPAWVEDLHEIDRWCRLVEYAGVPADLADLALARPAVPSPAPGAVVIHPGASHAARRWPSERYARVARELAKAGHLVVVTGSQAEYTLAERVVAAAGLPGDALLAGRTRLVDLAALVADAALVVCGDTGVGHLATAYGTPSVLLFGPVSPHTWGPPRDRPQHVALWAGRLGDTFADTPDPGLLRVSDADVLHEARRLLAGGTTPKPSTTEPLAERLLSRESLAKEHGHG</sequence>
<evidence type="ECO:0000313" key="4">
    <source>
        <dbReference type="Proteomes" id="UP000256485"/>
    </source>
</evidence>
<protein>
    <submittedName>
        <fullName evidence="3">ADP-heptose:LPS heptosyltransferase</fullName>
    </submittedName>
</protein>
<dbReference type="CDD" id="cd03789">
    <property type="entry name" value="GT9_LPS_heptosyltransferase"/>
    <property type="match status" value="1"/>
</dbReference>
<dbReference type="Pfam" id="PF01075">
    <property type="entry name" value="Glyco_transf_9"/>
    <property type="match status" value="1"/>
</dbReference>
<dbReference type="Gene3D" id="3.40.50.2000">
    <property type="entry name" value="Glycogen Phosphorylase B"/>
    <property type="match status" value="2"/>
</dbReference>
<dbReference type="PANTHER" id="PTHR30160">
    <property type="entry name" value="TETRAACYLDISACCHARIDE 4'-KINASE-RELATED"/>
    <property type="match status" value="1"/>
</dbReference>
<evidence type="ECO:0000256" key="2">
    <source>
        <dbReference type="ARBA" id="ARBA00022679"/>
    </source>
</evidence>
<dbReference type="PANTHER" id="PTHR30160:SF1">
    <property type="entry name" value="LIPOPOLYSACCHARIDE 1,2-N-ACETYLGLUCOSAMINETRANSFERASE-RELATED"/>
    <property type="match status" value="1"/>
</dbReference>
<proteinExistence type="predicted"/>
<dbReference type="RefSeq" id="WP_115850464.1">
    <property type="nucleotide sequence ID" value="NZ_QTUC01000001.1"/>
</dbReference>
<accession>A0A3D9V6E8</accession>
<reference evidence="3 4" key="1">
    <citation type="submission" date="2018-08" db="EMBL/GenBank/DDBJ databases">
        <title>Sequencing the genomes of 1000 actinobacteria strains.</title>
        <authorList>
            <person name="Klenk H.-P."/>
        </authorList>
    </citation>
    <scope>NUCLEOTIDE SEQUENCE [LARGE SCALE GENOMIC DNA]</scope>
    <source>
        <strain evidence="3 4">DSM 22891</strain>
    </source>
</reference>
<dbReference type="SUPFAM" id="SSF53756">
    <property type="entry name" value="UDP-Glycosyltransferase/glycogen phosphorylase"/>
    <property type="match status" value="1"/>
</dbReference>
<dbReference type="OrthoDB" id="9807356at2"/>
<name>A0A3D9V6E8_THECX</name>
<comment type="caution">
    <text evidence="3">The sequence shown here is derived from an EMBL/GenBank/DDBJ whole genome shotgun (WGS) entry which is preliminary data.</text>
</comment>
<keyword evidence="2 3" id="KW-0808">Transferase</keyword>
<evidence type="ECO:0000313" key="3">
    <source>
        <dbReference type="EMBL" id="REF36916.1"/>
    </source>
</evidence>